<dbReference type="InterPro" id="IPR000994">
    <property type="entry name" value="Pept_M24"/>
</dbReference>
<name>A0A382EU57_9ZZZZ</name>
<sequence>MGIILKSESQIETMRRSGKAAAELLLQIGEGVAPGVSTAQLDRISRRTIKKLKGRSSFLGYQPSYHPPYPATICSSINDEVVHGVPGKRRILKDGDVIG</sequence>
<dbReference type="GO" id="GO:0005829">
    <property type="term" value="C:cytosol"/>
    <property type="evidence" value="ECO:0007669"/>
    <property type="project" value="TreeGrafter"/>
</dbReference>
<gene>
    <name evidence="2" type="ORF">METZ01_LOCUS206347</name>
</gene>
<protein>
    <recommendedName>
        <fullName evidence="1">Peptidase M24 domain-containing protein</fullName>
    </recommendedName>
</protein>
<proteinExistence type="predicted"/>
<dbReference type="InterPro" id="IPR036005">
    <property type="entry name" value="Creatinase/aminopeptidase-like"/>
</dbReference>
<dbReference type="SUPFAM" id="SSF55920">
    <property type="entry name" value="Creatinase/aminopeptidase"/>
    <property type="match status" value="1"/>
</dbReference>
<dbReference type="AlphaFoldDB" id="A0A382EU57"/>
<reference evidence="2" key="1">
    <citation type="submission" date="2018-05" db="EMBL/GenBank/DDBJ databases">
        <authorList>
            <person name="Lanie J.A."/>
            <person name="Ng W.-L."/>
            <person name="Kazmierczak K.M."/>
            <person name="Andrzejewski T.M."/>
            <person name="Davidsen T.M."/>
            <person name="Wayne K.J."/>
            <person name="Tettelin H."/>
            <person name="Glass J.I."/>
            <person name="Rusch D."/>
            <person name="Podicherti R."/>
            <person name="Tsui H.-C.T."/>
            <person name="Winkler M.E."/>
        </authorList>
    </citation>
    <scope>NUCLEOTIDE SEQUENCE</scope>
</reference>
<dbReference type="EMBL" id="UINC01046018">
    <property type="protein sequence ID" value="SVB53493.1"/>
    <property type="molecule type" value="Genomic_DNA"/>
</dbReference>
<evidence type="ECO:0000313" key="2">
    <source>
        <dbReference type="EMBL" id="SVB53493.1"/>
    </source>
</evidence>
<evidence type="ECO:0000259" key="1">
    <source>
        <dbReference type="Pfam" id="PF00557"/>
    </source>
</evidence>
<dbReference type="Pfam" id="PF00557">
    <property type="entry name" value="Peptidase_M24"/>
    <property type="match status" value="1"/>
</dbReference>
<dbReference type="PANTHER" id="PTHR43330:SF27">
    <property type="entry name" value="METHIONINE AMINOPEPTIDASE"/>
    <property type="match status" value="1"/>
</dbReference>
<dbReference type="GO" id="GO:0070006">
    <property type="term" value="F:metalloaminopeptidase activity"/>
    <property type="evidence" value="ECO:0007669"/>
    <property type="project" value="TreeGrafter"/>
</dbReference>
<organism evidence="2">
    <name type="scientific">marine metagenome</name>
    <dbReference type="NCBI Taxonomy" id="408172"/>
    <lineage>
        <taxon>unclassified sequences</taxon>
        <taxon>metagenomes</taxon>
        <taxon>ecological metagenomes</taxon>
    </lineage>
</organism>
<accession>A0A382EU57</accession>
<dbReference type="Gene3D" id="3.90.230.10">
    <property type="entry name" value="Creatinase/methionine aminopeptidase superfamily"/>
    <property type="match status" value="1"/>
</dbReference>
<dbReference type="PANTHER" id="PTHR43330">
    <property type="entry name" value="METHIONINE AMINOPEPTIDASE"/>
    <property type="match status" value="1"/>
</dbReference>
<feature type="non-terminal residue" evidence="2">
    <location>
        <position position="99"/>
    </location>
</feature>
<feature type="domain" description="Peptidase M24" evidence="1">
    <location>
        <begin position="12"/>
        <end position="98"/>
    </location>
</feature>